<dbReference type="InterPro" id="IPR025263">
    <property type="entry name" value="YhdP_central"/>
</dbReference>
<dbReference type="Pfam" id="PF13116">
    <property type="entry name" value="YhdP"/>
    <property type="match status" value="1"/>
</dbReference>
<gene>
    <name evidence="2" type="ORF">ACFFLH_05000</name>
</gene>
<sequence length="1207" mass="135808">MRPLGHLLVWLLWLWLGLLALFVAAWHSLPWWAPLLQAQLGVNLNWQRLHTGWQGGRLSLQLQGLQWQEQQLEQLWLEWDVVRSLYSFRPIFTSLQVQGADLQVTAGQDAAGLQLNWPAMAPWLLAVPIQLERVQFTYRGQRWQLQGYQQPLAEGQSEGRIQLALAGAQALELQWQGNAKQGQGYLRLPEQSYHSWWQAYQQQWPALAQWQLKGGAELWFDWADKQLQSANGFVDLSQLRWQSAQNQVNWQQVRSQVVYDGHRQWWGLHQLNWQQSVGQQTTPLNVTWEQGRQRLTINQVELAGVWQWLAQQQFADAQVSQTLIPLAARGHLRNLLLQWQQEWSLTADLDQVHTQATQNIPQLQVERASLWLTEQGGQVSLDGAPFAMAFPELYTPGWRFEQAQGVIGWRMQEDGVWLNTSALRLQRPGLDAKGRFALSIPKDDAPSHFSLVIGLQNAEGSQGLELVPDKQIDPSLWQWLQQGQIDAQVRRGAFIYDGVTREDPQWLAHGMQLYLELAQARLQFSPQWPALEQAGLQLYLHNDELQVSADRGQLGGLELQQIAVRWPLAEGDKRLGIDSRYQASLPQVQAFLQGMPISPKLDALAQLSLEGQSQGQVQLALPLLSDTKPLELAVEAQVDAKRLALPLANLNLSQVQGQLYYQQDKGLYTRQPLQGKWLDNTVNATLQPGRHQAISLQVTGQHELQQLAKWLDWPLPEWARGPLAWQVEKNFCSHEDCEAIQISSDLQGVELALPSPLGKTAQQSRGLNIRLWPEQPLRVALDAETLSARLRMGEKGLQQAEVKLNAGVAQWRKAEGISLEAKLLQWQPAQWLALSWAKAPGLPSLPVQAKVETAALLLGEQDWGKLAIELQRQDNRSQVSLQGERIAGQLSFHPQLWQAHLSHLWLPAPPETDNNQPPVWQDPWAEWRPQQWPAMQIELGDFKLGQWPLGQWQVQGQPSEQGYRWQKIRADWPQHRLDAQLSWQAGQAANSSVMLNLAGKDVGHWLESAGYARSLTSQQWTLQSDLGWSGSPAAFALAFTDGSLDLQLHKGEILKVGAESQALKIFNIFNFTQIGRRLAFDFRDLFSSGISYDRWRSLLQMKQGVLFTSEPTLVEGPGAKIAAEGSLDLVKDEVDHRVTLALPLTSALPLAALLAGVPQVGGALFVLDKLTGDSLSKLTTVSYSVQGKLGQEEIKLVGATGFPEGGQ</sequence>
<keyword evidence="3" id="KW-1185">Reference proteome</keyword>
<dbReference type="InterPro" id="IPR011836">
    <property type="entry name" value="YhdP"/>
</dbReference>
<reference evidence="2 3" key="1">
    <citation type="submission" date="2024-09" db="EMBL/GenBank/DDBJ databases">
        <authorList>
            <person name="Sun Q."/>
            <person name="Mori K."/>
        </authorList>
    </citation>
    <scope>NUCLEOTIDE SEQUENCE [LARGE SCALE GENOMIC DNA]</scope>
    <source>
        <strain evidence="2 3">ATCC 51285</strain>
    </source>
</reference>
<dbReference type="Proteomes" id="UP001589628">
    <property type="component" value="Unassembled WGS sequence"/>
</dbReference>
<organism evidence="2 3">
    <name type="scientific">Balneatrix alpica</name>
    <dbReference type="NCBI Taxonomy" id="75684"/>
    <lineage>
        <taxon>Bacteria</taxon>
        <taxon>Pseudomonadati</taxon>
        <taxon>Pseudomonadota</taxon>
        <taxon>Gammaproteobacteria</taxon>
        <taxon>Oceanospirillales</taxon>
        <taxon>Balneatrichaceae</taxon>
        <taxon>Balneatrix</taxon>
    </lineage>
</organism>
<evidence type="ECO:0000313" key="2">
    <source>
        <dbReference type="EMBL" id="MFB9885765.1"/>
    </source>
</evidence>
<dbReference type="RefSeq" id="WP_162157439.1">
    <property type="nucleotide sequence ID" value="NZ_JBHLZN010000001.1"/>
</dbReference>
<comment type="caution">
    <text evidence="2">The sequence shown here is derived from an EMBL/GenBank/DDBJ whole genome shotgun (WGS) entry which is preliminary data.</text>
</comment>
<dbReference type="PANTHER" id="PTHR38690">
    <property type="entry name" value="PROTEASE-RELATED"/>
    <property type="match status" value="1"/>
</dbReference>
<evidence type="ECO:0000259" key="1">
    <source>
        <dbReference type="Pfam" id="PF13116"/>
    </source>
</evidence>
<name>A0ABV5ZA85_9GAMM</name>
<dbReference type="PANTHER" id="PTHR38690:SF1">
    <property type="entry name" value="PROTEASE"/>
    <property type="match status" value="1"/>
</dbReference>
<feature type="domain" description="YhdP central" evidence="1">
    <location>
        <begin position="7"/>
        <end position="1189"/>
    </location>
</feature>
<protein>
    <submittedName>
        <fullName evidence="2">YhdP family protein</fullName>
    </submittedName>
</protein>
<proteinExistence type="predicted"/>
<dbReference type="EMBL" id="JBHLZN010000001">
    <property type="protein sequence ID" value="MFB9885765.1"/>
    <property type="molecule type" value="Genomic_DNA"/>
</dbReference>
<evidence type="ECO:0000313" key="3">
    <source>
        <dbReference type="Proteomes" id="UP001589628"/>
    </source>
</evidence>
<accession>A0ABV5ZA85</accession>